<dbReference type="InterPro" id="IPR011050">
    <property type="entry name" value="Pectin_lyase_fold/virulence"/>
</dbReference>
<gene>
    <name evidence="1" type="ORF">MNB_SM-4-1464</name>
</gene>
<reference evidence="1" key="1">
    <citation type="submission" date="2016-10" db="EMBL/GenBank/DDBJ databases">
        <authorList>
            <person name="de Groot N.N."/>
        </authorList>
    </citation>
    <scope>NUCLEOTIDE SEQUENCE</scope>
</reference>
<dbReference type="PROSITE" id="PS51257">
    <property type="entry name" value="PROKAR_LIPOPROTEIN"/>
    <property type="match status" value="1"/>
</dbReference>
<sequence>MRSILKFSLGIVSLFFVACGGNNNDIAEEEQNTTKILETNIDLTQDLADTQVATSISKTKMQGITPYTTRSIWGSSTVSHFTMNTKHFYVAPLCEGTETEDTICGKTSNNGTKDSPWDFYSVCKAEHNIIPDSVVWMLNGDYSNPENTPDKIIPFNISISGDTNKPIHFRPENGALNGVKINAGITVSGSWVWLWEMEMTFIRQTGEPDRFDETTGLLVEDWRPHTIDPVYYFPTSGYTALSDISTGRIEINFPYLVDNNKVINTRAHKLSEGLSVWSQASNFEGYGNILYDNGWTDMDRGHGHALYQQNGTTMRILSDNIIAGHMGHGMQIYSSVVEKTNNFSIIGNIFFAAREVNGGNGILIGSVDSKNVKFNENFISSYALKYPYLIFEDDLYLNGSKYDENGDKVYQTPLDRECSNNLYYSDYNYYNGQFPLNEIKSYIRPNKYDGRRANLVVLNPNKENVVTIDLGTFARKGDRVMIFNSLDMSTPIEYGTYNGTYTNIHWPNTSWSLVRYVNTPDLDIKKEFWAFVVINLGP</sequence>
<protein>
    <recommendedName>
        <fullName evidence="2">Right handed beta helix domain-containing protein</fullName>
    </recommendedName>
</protein>
<evidence type="ECO:0000313" key="1">
    <source>
        <dbReference type="EMBL" id="SFV50016.1"/>
    </source>
</evidence>
<dbReference type="AlphaFoldDB" id="A0A1W1B950"/>
<dbReference type="EMBL" id="FPHF01000001">
    <property type="protein sequence ID" value="SFV50016.1"/>
    <property type="molecule type" value="Genomic_DNA"/>
</dbReference>
<evidence type="ECO:0008006" key="2">
    <source>
        <dbReference type="Google" id="ProtNLM"/>
    </source>
</evidence>
<accession>A0A1W1B950</accession>
<dbReference type="SUPFAM" id="SSF51126">
    <property type="entry name" value="Pectin lyase-like"/>
    <property type="match status" value="1"/>
</dbReference>
<name>A0A1W1B950_9ZZZZ</name>
<proteinExistence type="predicted"/>
<organism evidence="1">
    <name type="scientific">hydrothermal vent metagenome</name>
    <dbReference type="NCBI Taxonomy" id="652676"/>
    <lineage>
        <taxon>unclassified sequences</taxon>
        <taxon>metagenomes</taxon>
        <taxon>ecological metagenomes</taxon>
    </lineage>
</organism>